<feature type="compositionally biased region" description="Pro residues" evidence="1">
    <location>
        <begin position="191"/>
        <end position="203"/>
    </location>
</feature>
<evidence type="ECO:0008006" key="4">
    <source>
        <dbReference type="Google" id="ProtNLM"/>
    </source>
</evidence>
<dbReference type="InterPro" id="IPR036182">
    <property type="entry name" value="PCuAC_sf"/>
</dbReference>
<reference evidence="2 3" key="1">
    <citation type="submission" date="2020-03" db="EMBL/GenBank/DDBJ databases">
        <title>Two novel Motilibacter sp.</title>
        <authorList>
            <person name="Liu S."/>
        </authorList>
    </citation>
    <scope>NUCLEOTIDE SEQUENCE [LARGE SCALE GENOMIC DNA]</scope>
    <source>
        <strain evidence="2 3">E257</strain>
    </source>
</reference>
<evidence type="ECO:0000313" key="2">
    <source>
        <dbReference type="EMBL" id="NHC15012.1"/>
    </source>
</evidence>
<comment type="caution">
    <text evidence="2">The sequence shown here is derived from an EMBL/GenBank/DDBJ whole genome shotgun (WGS) entry which is preliminary data.</text>
</comment>
<dbReference type="SUPFAM" id="SSF110087">
    <property type="entry name" value="DR1885-like metal-binding protein"/>
    <property type="match status" value="1"/>
</dbReference>
<organism evidence="2 3">
    <name type="scientific">Motilibacter deserti</name>
    <dbReference type="NCBI Taxonomy" id="2714956"/>
    <lineage>
        <taxon>Bacteria</taxon>
        <taxon>Bacillati</taxon>
        <taxon>Actinomycetota</taxon>
        <taxon>Actinomycetes</taxon>
        <taxon>Motilibacterales</taxon>
        <taxon>Motilibacteraceae</taxon>
        <taxon>Motilibacter</taxon>
    </lineage>
</organism>
<accession>A0ABX0GVN5</accession>
<feature type="region of interest" description="Disordered" evidence="1">
    <location>
        <begin position="185"/>
        <end position="219"/>
    </location>
</feature>
<keyword evidence="3" id="KW-1185">Reference proteome</keyword>
<evidence type="ECO:0000256" key="1">
    <source>
        <dbReference type="SAM" id="MobiDB-lite"/>
    </source>
</evidence>
<protein>
    <recommendedName>
        <fullName evidence="4">Copper(I)-binding protein</fullName>
    </recommendedName>
</protein>
<dbReference type="Proteomes" id="UP000800981">
    <property type="component" value="Unassembled WGS sequence"/>
</dbReference>
<gene>
    <name evidence="2" type="ORF">G9H71_14580</name>
</gene>
<feature type="compositionally biased region" description="Low complexity" evidence="1">
    <location>
        <begin position="204"/>
        <end position="213"/>
    </location>
</feature>
<proteinExistence type="predicted"/>
<evidence type="ECO:0000313" key="3">
    <source>
        <dbReference type="Proteomes" id="UP000800981"/>
    </source>
</evidence>
<feature type="compositionally biased region" description="Basic and acidic residues" evidence="1">
    <location>
        <begin position="1"/>
        <end position="18"/>
    </location>
</feature>
<feature type="region of interest" description="Disordered" evidence="1">
    <location>
        <begin position="1"/>
        <end position="27"/>
    </location>
</feature>
<sequence>MTRPLSRADRRTPREHAAADGAPRTRRTRNARLALAAALLAPALAACGAGFDAQTNNVRLPADGLRADVGDIRVLNAVLVQEGDAANVTLTIANRGTEPLTLIGVASGSTVAELSAQPEIAPGATLQVGTDVTAVLRGLDPAVQPGTYAPLTLGFDPQREVQMNATVYPADGYYATLAPTEPVVPTVQPSPATPTEPVAPPATPATGVAEGGPTPEPTG</sequence>
<name>A0ABX0GVN5_9ACTN</name>
<dbReference type="RefSeq" id="WP_166283073.1">
    <property type="nucleotide sequence ID" value="NZ_JAANNP010000014.1"/>
</dbReference>
<dbReference type="EMBL" id="JAANNP010000014">
    <property type="protein sequence ID" value="NHC15012.1"/>
    <property type="molecule type" value="Genomic_DNA"/>
</dbReference>